<evidence type="ECO:0000313" key="2">
    <source>
        <dbReference type="Proteomes" id="UP000447833"/>
    </source>
</evidence>
<accession>A0A845F466</accession>
<evidence type="ECO:0000313" key="1">
    <source>
        <dbReference type="EMBL" id="MYL65590.1"/>
    </source>
</evidence>
<reference evidence="1 2" key="1">
    <citation type="submission" date="2019-11" db="EMBL/GenBank/DDBJ databases">
        <title>Genome sequences of 17 halophilic strains isolated from different environments.</title>
        <authorList>
            <person name="Furrow R.E."/>
        </authorList>
    </citation>
    <scope>NUCLEOTIDE SEQUENCE [LARGE SCALE GENOMIC DNA]</scope>
    <source>
        <strain evidence="1 2">22506_14_FS</strain>
    </source>
</reference>
<name>A0A845F466_9BACL</name>
<sequence length="66" mass="7729">MTSKNIQKEKLAVDRCMKHLEVVNVEPKVRQLISMYLTSIYREAYQEGYQDGEKNVQLESEPGIIR</sequence>
<gene>
    <name evidence="1" type="ORF">GLW07_19710</name>
</gene>
<dbReference type="AlphaFoldDB" id="A0A845F466"/>
<dbReference type="EMBL" id="WMEY01000008">
    <property type="protein sequence ID" value="MYL65590.1"/>
    <property type="molecule type" value="Genomic_DNA"/>
</dbReference>
<organism evidence="1 2">
    <name type="scientific">Guptibacillus hwajinpoensis</name>
    <dbReference type="NCBI Taxonomy" id="208199"/>
    <lineage>
        <taxon>Bacteria</taxon>
        <taxon>Bacillati</taxon>
        <taxon>Bacillota</taxon>
        <taxon>Bacilli</taxon>
        <taxon>Bacillales</taxon>
        <taxon>Guptibacillaceae</taxon>
        <taxon>Guptibacillus</taxon>
    </lineage>
</organism>
<protein>
    <submittedName>
        <fullName evidence="1">Uncharacterized protein</fullName>
    </submittedName>
</protein>
<dbReference type="RefSeq" id="WP_160921086.1">
    <property type="nucleotide sequence ID" value="NZ_WMEY01000008.1"/>
</dbReference>
<comment type="caution">
    <text evidence="1">The sequence shown here is derived from an EMBL/GenBank/DDBJ whole genome shotgun (WGS) entry which is preliminary data.</text>
</comment>
<dbReference type="Proteomes" id="UP000447833">
    <property type="component" value="Unassembled WGS sequence"/>
</dbReference>
<proteinExistence type="predicted"/>